<dbReference type="Pfam" id="PF04028">
    <property type="entry name" value="DUF374"/>
    <property type="match status" value="1"/>
</dbReference>
<evidence type="ECO:0000259" key="1">
    <source>
        <dbReference type="Pfam" id="PF04028"/>
    </source>
</evidence>
<dbReference type="CDD" id="cd07983">
    <property type="entry name" value="LPLAT_DUF374-like"/>
    <property type="match status" value="1"/>
</dbReference>
<protein>
    <recommendedName>
        <fullName evidence="1">DUF374 domain-containing protein</fullName>
    </recommendedName>
</protein>
<reference evidence="2 3" key="1">
    <citation type="journal article" date="2009" name="Appl. Environ. Microbiol.">
        <title>Community genomic and proteomic analyses of chemoautotrophic iron-oxidizing "Leptospirillum rubarum" (Group II) and "Leptospirillum ferrodiazotrophum" (Group III) bacteria in acid mine drainage biofilms.</title>
        <authorList>
            <person name="Goltsman D.S."/>
            <person name="Denef V.J."/>
            <person name="Singer S.W."/>
            <person name="VerBerkmoes N.C."/>
            <person name="Lefsrud M."/>
            <person name="Mueller R.S."/>
            <person name="Dick G.J."/>
            <person name="Sun C.L."/>
            <person name="Wheeler K.E."/>
            <person name="Zemla A."/>
            <person name="Baker B.J."/>
            <person name="Hauser L."/>
            <person name="Land M."/>
            <person name="Shah M.B."/>
            <person name="Thelen M.P."/>
            <person name="Hettich R.L."/>
            <person name="Banfield J.F."/>
        </authorList>
    </citation>
    <scope>NUCLEOTIDE SEQUENCE [LARGE SCALE GENOMIC DNA]</scope>
</reference>
<gene>
    <name evidence="2" type="ORF">UBAL3_82700032</name>
</gene>
<name>C6HWV8_9BACT</name>
<feature type="domain" description="DUF374" evidence="1">
    <location>
        <begin position="63"/>
        <end position="130"/>
    </location>
</feature>
<dbReference type="Proteomes" id="UP000009374">
    <property type="component" value="Unassembled WGS sequence"/>
</dbReference>
<dbReference type="InterPro" id="IPR007172">
    <property type="entry name" value="DUF374"/>
</dbReference>
<dbReference type="EMBL" id="GG693871">
    <property type="protein sequence ID" value="EES52918.1"/>
    <property type="molecule type" value="Genomic_DNA"/>
</dbReference>
<evidence type="ECO:0000313" key="2">
    <source>
        <dbReference type="EMBL" id="EES52918.1"/>
    </source>
</evidence>
<sequence>MDTLPIRLRIAAYPVSLILRLFRWTNRCQIIGFEEYRERLARGEHVLIAFWHNQGLFMPFVWFGRPGGIKLIVSRSKDGDLISSLLLWFGIDNIRGSSSRGSTAALKELLRLDRKNTDSIVFTPDGPKGPIYKVKDGIGYLATTSKKPLYLQSVCCTKAKELSSWDKFRIPLPFGLATWTCSPGLYLSGRPELTLQEAGTLIEDGLNTVNRIAEALAAGQITKKEAGALLDPNNLPWFPYSKPAILHESKC</sequence>
<keyword evidence="3" id="KW-1185">Reference proteome</keyword>
<organism evidence="2 3">
    <name type="scientific">Leptospirillum ferrodiazotrophum</name>
    <dbReference type="NCBI Taxonomy" id="412449"/>
    <lineage>
        <taxon>Bacteria</taxon>
        <taxon>Pseudomonadati</taxon>
        <taxon>Nitrospirota</taxon>
        <taxon>Nitrospiria</taxon>
        <taxon>Nitrospirales</taxon>
        <taxon>Nitrospiraceae</taxon>
        <taxon>Leptospirillum</taxon>
    </lineage>
</organism>
<dbReference type="AlphaFoldDB" id="C6HWV8"/>
<accession>C6HWV8</accession>
<evidence type="ECO:0000313" key="3">
    <source>
        <dbReference type="Proteomes" id="UP000009374"/>
    </source>
</evidence>
<proteinExistence type="predicted"/>